<dbReference type="PANTHER" id="PTHR34264">
    <property type="entry name" value="ATP SYNTHASE SUBUNIT B, CHLOROPLASTIC"/>
    <property type="match status" value="1"/>
</dbReference>
<dbReference type="AlphaFoldDB" id="A0A2U8GIQ0"/>
<keyword evidence="14" id="KW-0150">Chloroplast</keyword>
<keyword evidence="2 11" id="KW-0813">Transport</keyword>
<comment type="similarity">
    <text evidence="11 12">Belongs to the ATPase B chain family.</text>
</comment>
<evidence type="ECO:0000256" key="2">
    <source>
        <dbReference type="ARBA" id="ARBA00022448"/>
    </source>
</evidence>
<evidence type="ECO:0000256" key="13">
    <source>
        <dbReference type="SAM" id="Coils"/>
    </source>
</evidence>
<dbReference type="PANTHER" id="PTHR34264:SF3">
    <property type="entry name" value="ATP SYNTHASE SUBUNIT B, CHLOROPLASTIC"/>
    <property type="match status" value="1"/>
</dbReference>
<dbReference type="GO" id="GO:0046933">
    <property type="term" value="F:proton-transporting ATP synthase activity, rotational mechanism"/>
    <property type="evidence" value="ECO:0007669"/>
    <property type="project" value="UniProtKB-UniRule"/>
</dbReference>
<comment type="subunit">
    <text evidence="11">F-type ATPases have 2 components, F(1) - the catalytic core - and F(0) - the membrane proton channel. F(1) has five subunits: alpha(3), beta(3), gamma(1), delta(1), epsilon(1). F(0) has four main subunits: a(1), b(1), b'(1) and c(10-14). The alpha and beta chains form an alternating ring which encloses part of the gamma chain. F(1) is attached to F(0) by a central stalk formed by the gamma and epsilon chains, while a peripheral stalk is formed by the delta, b and b' chains.</text>
</comment>
<evidence type="ECO:0000256" key="3">
    <source>
        <dbReference type="ARBA" id="ARBA00022547"/>
    </source>
</evidence>
<keyword evidence="6 11" id="KW-1133">Transmembrane helix</keyword>
<keyword evidence="4 11" id="KW-0812">Transmembrane</keyword>
<comment type="miscellaneous">
    <text evidence="11">In plastids the F-type ATPase is also known as CF(1)CF(0).</text>
</comment>
<keyword evidence="3 11" id="KW-0138">CF(0)</keyword>
<keyword evidence="8 11" id="KW-0472">Membrane</keyword>
<dbReference type="GO" id="GO:0045259">
    <property type="term" value="C:proton-transporting ATP synthase complex"/>
    <property type="evidence" value="ECO:0007669"/>
    <property type="project" value="UniProtKB-KW"/>
</dbReference>
<evidence type="ECO:0000256" key="6">
    <source>
        <dbReference type="ARBA" id="ARBA00022989"/>
    </source>
</evidence>
<comment type="function">
    <text evidence="11">Component of the F(0) channel, it forms part of the peripheral stalk, linking F(1) to F(0).</text>
</comment>
<dbReference type="InterPro" id="IPR002146">
    <property type="entry name" value="ATP_synth_b/b'su_bac/chlpt"/>
</dbReference>
<evidence type="ECO:0000256" key="8">
    <source>
        <dbReference type="ARBA" id="ARBA00023136"/>
    </source>
</evidence>
<proteinExistence type="inferred from homology"/>
<evidence type="ECO:0000313" key="14">
    <source>
        <dbReference type="EMBL" id="AWI68140.1"/>
    </source>
</evidence>
<sequence>MHISLSLLQISSFGLNLAEGFGINTNIFETNIINLAAVLAVVISFVGKNLTALLEDRKKTILGNLQEASQRAAEAQERLNQAKSQLELAKKKAQQIRKEGVLRATQEVNNCVSQHEERLSKLEEFKQETVQFYQQKAFKQAYIYVISRIMSRVKERLNKGLDSTYHVVVNNFYVSRFTEYNP</sequence>
<dbReference type="Pfam" id="PF00430">
    <property type="entry name" value="ATP-synt_B"/>
    <property type="match status" value="1"/>
</dbReference>
<evidence type="ECO:0000256" key="9">
    <source>
        <dbReference type="ARBA" id="ARBA00023310"/>
    </source>
</evidence>
<evidence type="ECO:0000256" key="1">
    <source>
        <dbReference type="ARBA" id="ARBA00004167"/>
    </source>
</evidence>
<keyword evidence="9 11" id="KW-0066">ATP synthesis</keyword>
<dbReference type="GO" id="GO:0009535">
    <property type="term" value="C:chloroplast thylakoid membrane"/>
    <property type="evidence" value="ECO:0007669"/>
    <property type="project" value="UniProtKB-SubCell"/>
</dbReference>
<evidence type="ECO:0000256" key="10">
    <source>
        <dbReference type="ARBA" id="ARBA00025198"/>
    </source>
</evidence>
<keyword evidence="7 11" id="KW-0406">Ion transport</keyword>
<evidence type="ECO:0000256" key="7">
    <source>
        <dbReference type="ARBA" id="ARBA00023065"/>
    </source>
</evidence>
<feature type="coiled-coil region" evidence="13">
    <location>
        <begin position="58"/>
        <end position="99"/>
    </location>
</feature>
<dbReference type="EMBL" id="MF276977">
    <property type="protein sequence ID" value="AWI68140.1"/>
    <property type="molecule type" value="Genomic_DNA"/>
</dbReference>
<evidence type="ECO:0000256" key="12">
    <source>
        <dbReference type="RuleBase" id="RU003848"/>
    </source>
</evidence>
<comment type="function">
    <text evidence="10 11">F(1)F(0) ATP synthase produces ATP from ADP in the presence of a proton or sodium gradient. F-type ATPases consist of two structural domains, F(1) containing the extramembraneous catalytic core and F(0) containing the membrane proton channel, linked together by a central stalk and a peripheral stalk. During catalysis, ATP synthesis in the catalytic domain of F(1) is coupled via a rotary mechanism of the central stalk subunits to proton translocation.</text>
</comment>
<evidence type="ECO:0000256" key="5">
    <source>
        <dbReference type="ARBA" id="ARBA00022781"/>
    </source>
</evidence>
<keyword evidence="11" id="KW-0793">Thylakoid</keyword>
<organism evidence="14">
    <name type="scientific">Pediastrum angulosum</name>
    <dbReference type="NCBI Taxonomy" id="271408"/>
    <lineage>
        <taxon>Eukaryota</taxon>
        <taxon>Viridiplantae</taxon>
        <taxon>Chlorophyta</taxon>
        <taxon>core chlorophytes</taxon>
        <taxon>Chlorophyceae</taxon>
        <taxon>CS clade</taxon>
        <taxon>Sphaeropleales</taxon>
        <taxon>Hydrodictyaceae</taxon>
        <taxon>Pediastrum</taxon>
    </lineage>
</organism>
<accession>A0A2U8GIQ0</accession>
<name>A0A2U8GIQ0_9CHLO</name>
<dbReference type="HAMAP" id="MF_01398">
    <property type="entry name" value="ATP_synth_b_bprime"/>
    <property type="match status" value="1"/>
</dbReference>
<dbReference type="GeneID" id="36951539"/>
<keyword evidence="14" id="KW-0934">Plastid</keyword>
<geneLocation type="chloroplast" evidence="14"/>
<keyword evidence="13" id="KW-0175">Coiled coil</keyword>
<gene>
    <name evidence="11 14" type="primary">atpF</name>
</gene>
<dbReference type="RefSeq" id="YP_009491973.1">
    <property type="nucleotide sequence ID" value="NC_037919.1"/>
</dbReference>
<reference evidence="14" key="1">
    <citation type="journal article" date="2018" name="Am. J. Bot.">
        <title>Organellar phylogenomics inform systematics in the green algal family Hydrodictyaceae (Chlorophyceae) and provide clues to the complex evolutionary history of plastid genomes in the green algal tree of life.</title>
        <authorList>
            <person name="McManus H.A."/>
            <person name="Fucikova K."/>
            <person name="Lewis P.O."/>
            <person name="Lewis L.A."/>
            <person name="Karol K.G."/>
        </authorList>
    </citation>
    <scope>NUCLEOTIDE SEQUENCE</scope>
</reference>
<evidence type="ECO:0000256" key="4">
    <source>
        <dbReference type="ARBA" id="ARBA00022692"/>
    </source>
</evidence>
<evidence type="ECO:0000256" key="11">
    <source>
        <dbReference type="HAMAP-Rule" id="MF_01398"/>
    </source>
</evidence>
<keyword evidence="5 11" id="KW-0375">Hydrogen ion transport</keyword>
<comment type="subcellular location">
    <subcellularLocation>
        <location evidence="1">Membrane</location>
        <topology evidence="1">Single-pass membrane protein</topology>
    </subcellularLocation>
    <subcellularLocation>
        <location evidence="11">Plastid</location>
        <location evidence="11">Chloroplast thylakoid membrane</location>
        <topology evidence="11">Single-pass membrane protein</topology>
    </subcellularLocation>
</comment>
<dbReference type="CDD" id="cd06503">
    <property type="entry name" value="ATP-synt_Fo_b"/>
    <property type="match status" value="1"/>
</dbReference>
<protein>
    <recommendedName>
        <fullName evidence="11">ATP synthase subunit b, chloroplastic</fullName>
    </recommendedName>
    <alternativeName>
        <fullName evidence="11">ATP synthase F(0) sector subunit b</fullName>
    </alternativeName>
    <alternativeName>
        <fullName evidence="11">ATPase subunit I</fullName>
    </alternativeName>
</protein>